<evidence type="ECO:0000313" key="1">
    <source>
        <dbReference type="EMBL" id="KAB1652958.1"/>
    </source>
</evidence>
<organism evidence="1 2">
    <name type="scientific">Pseudoclavibacter chungangensis</name>
    <dbReference type="NCBI Taxonomy" id="587635"/>
    <lineage>
        <taxon>Bacteria</taxon>
        <taxon>Bacillati</taxon>
        <taxon>Actinomycetota</taxon>
        <taxon>Actinomycetes</taxon>
        <taxon>Micrococcales</taxon>
        <taxon>Microbacteriaceae</taxon>
        <taxon>Pseudoclavibacter</taxon>
    </lineage>
</organism>
<accession>A0A7J5BQ48</accession>
<dbReference type="OrthoDB" id="3259391at2"/>
<dbReference type="EMBL" id="WBJZ01000026">
    <property type="protein sequence ID" value="KAB1652958.1"/>
    <property type="molecule type" value="Genomic_DNA"/>
</dbReference>
<keyword evidence="2" id="KW-1185">Reference proteome</keyword>
<dbReference type="Proteomes" id="UP000467240">
    <property type="component" value="Unassembled WGS sequence"/>
</dbReference>
<gene>
    <name evidence="1" type="ORF">F8O01_15860</name>
</gene>
<evidence type="ECO:0000313" key="2">
    <source>
        <dbReference type="Proteomes" id="UP000467240"/>
    </source>
</evidence>
<proteinExistence type="predicted"/>
<comment type="caution">
    <text evidence="1">The sequence shown here is derived from an EMBL/GenBank/DDBJ whole genome shotgun (WGS) entry which is preliminary data.</text>
</comment>
<sequence>MTSLDVSDDVLIALGALVEASRRHGRGDAFLVGALKDLETSLEERSPRGDGLSTEQAAYLTDSGAFASDELEATEASVRSGTLERAVRATRSATMRDAFSASEVASLLGIDASRVRHRQAKGHLFAFLAGGKRWYPRWQFDGSPTWTVLPSLAALVEALPEDLHPATIGGFMTSPQRGLRIDGANVSPVVWLRSGGDVDEVLRLLEGYLAS</sequence>
<reference evidence="1 2" key="1">
    <citation type="submission" date="2019-09" db="EMBL/GenBank/DDBJ databases">
        <title>Phylogeny of genus Pseudoclavibacter and closely related genus.</title>
        <authorList>
            <person name="Li Y."/>
        </authorList>
    </citation>
    <scope>NUCLEOTIDE SEQUENCE [LARGE SCALE GENOMIC DNA]</scope>
    <source>
        <strain evidence="1 2">DSM 23821</strain>
    </source>
</reference>
<name>A0A7J5BQ48_9MICO</name>
<protein>
    <submittedName>
        <fullName evidence="1">Uncharacterized protein</fullName>
    </submittedName>
</protein>
<dbReference type="AlphaFoldDB" id="A0A7J5BQ48"/>
<dbReference type="RefSeq" id="WP_158041891.1">
    <property type="nucleotide sequence ID" value="NZ_JACCFV010000001.1"/>
</dbReference>